<evidence type="ECO:0000313" key="2">
    <source>
        <dbReference type="Proteomes" id="UP000054776"/>
    </source>
</evidence>
<proteinExistence type="predicted"/>
<evidence type="ECO:0000313" key="1">
    <source>
        <dbReference type="EMBL" id="KRY24123.1"/>
    </source>
</evidence>
<dbReference type="Proteomes" id="UP000054776">
    <property type="component" value="Unassembled WGS sequence"/>
</dbReference>
<sequence length="47" mass="5648">MSEIVLLSTKSNKFQRTKCILKISFRLKKSYPNLLPLYGTNRYLNYY</sequence>
<name>A0A0V1AH10_TRISP</name>
<dbReference type="EMBL" id="JYDH01001985">
    <property type="protein sequence ID" value="KRY24123.1"/>
    <property type="molecule type" value="Genomic_DNA"/>
</dbReference>
<comment type="caution">
    <text evidence="1">The sequence shown here is derived from an EMBL/GenBank/DDBJ whole genome shotgun (WGS) entry which is preliminary data.</text>
</comment>
<accession>A0A0V1AH10</accession>
<dbReference type="InParanoid" id="A0A0V1AH10"/>
<protein>
    <submittedName>
        <fullName evidence="1">Uncharacterized protein</fullName>
    </submittedName>
</protein>
<dbReference type="AlphaFoldDB" id="A0A0V1AH10"/>
<keyword evidence="2" id="KW-1185">Reference proteome</keyword>
<organism evidence="1 2">
    <name type="scientific">Trichinella spiralis</name>
    <name type="common">Trichina worm</name>
    <dbReference type="NCBI Taxonomy" id="6334"/>
    <lineage>
        <taxon>Eukaryota</taxon>
        <taxon>Metazoa</taxon>
        <taxon>Ecdysozoa</taxon>
        <taxon>Nematoda</taxon>
        <taxon>Enoplea</taxon>
        <taxon>Dorylaimia</taxon>
        <taxon>Trichinellida</taxon>
        <taxon>Trichinellidae</taxon>
        <taxon>Trichinella</taxon>
    </lineage>
</organism>
<gene>
    <name evidence="1" type="ORF">T01_226</name>
</gene>
<reference evidence="1 2" key="1">
    <citation type="submission" date="2015-01" db="EMBL/GenBank/DDBJ databases">
        <title>Evolution of Trichinella species and genotypes.</title>
        <authorList>
            <person name="Korhonen P.K."/>
            <person name="Edoardo P."/>
            <person name="Giuseppe L.R."/>
            <person name="Gasser R.B."/>
        </authorList>
    </citation>
    <scope>NUCLEOTIDE SEQUENCE [LARGE SCALE GENOMIC DNA]</scope>
    <source>
        <strain evidence="1">ISS3</strain>
    </source>
</reference>